<evidence type="ECO:0000313" key="2">
    <source>
        <dbReference type="Proteomes" id="UP000654345"/>
    </source>
</evidence>
<comment type="caution">
    <text evidence="1">The sequence shown here is derived from an EMBL/GenBank/DDBJ whole genome shotgun (WGS) entry which is preliminary data.</text>
</comment>
<proteinExistence type="predicted"/>
<keyword evidence="2" id="KW-1185">Reference proteome</keyword>
<organism evidence="1 2">
    <name type="scientific">Ktedonobacter robiniae</name>
    <dbReference type="NCBI Taxonomy" id="2778365"/>
    <lineage>
        <taxon>Bacteria</taxon>
        <taxon>Bacillati</taxon>
        <taxon>Chloroflexota</taxon>
        <taxon>Ktedonobacteria</taxon>
        <taxon>Ktedonobacterales</taxon>
        <taxon>Ktedonobacteraceae</taxon>
        <taxon>Ktedonobacter</taxon>
    </lineage>
</organism>
<sequence>MANPLGWLVVPRMQVQRERWPGAHTIKAIPLVQPGQEVLPDQPVLQIEATKALFEPSARASLAPRLISSSPGLHELVLAGLRGCVLAVTPRKGVVIESRAAVVQGCMGVGYQVVGKLVMWDGKAISEELPGSLLIVPGPANLALLHQALQAKAIGLVASSIALPDLEGFLHTDLLQLFVSRDIELASSYLPPLTLLFTEGVGEFPMPESLKGILQSYEGSFALLSGLTSLAHHLLPELVISLPVEETRSDWQPVVPRHALKIGIPVRVMGGEYAGVSGILDHLFSHEQQFPSGIRARAARVLLESGAYIIVPIVHLERIG</sequence>
<dbReference type="RefSeq" id="WP_201369713.1">
    <property type="nucleotide sequence ID" value="NZ_BNJG01000001.1"/>
</dbReference>
<evidence type="ECO:0000313" key="1">
    <source>
        <dbReference type="EMBL" id="GHO52851.1"/>
    </source>
</evidence>
<dbReference type="EMBL" id="BNJG01000001">
    <property type="protein sequence ID" value="GHO52851.1"/>
    <property type="molecule type" value="Genomic_DNA"/>
</dbReference>
<protein>
    <recommendedName>
        <fullName evidence="3">RnfC Barrel sandwich hybrid domain-containing protein</fullName>
    </recommendedName>
</protein>
<accession>A0ABQ3UJF2</accession>
<gene>
    <name evidence="1" type="ORF">KSB_13260</name>
</gene>
<reference evidence="1 2" key="1">
    <citation type="journal article" date="2021" name="Int. J. Syst. Evol. Microbiol.">
        <title>Reticulibacter mediterranei gen. nov., sp. nov., within the new family Reticulibacteraceae fam. nov., and Ktedonospora formicarum gen. nov., sp. nov., Ktedonobacter robiniae sp. nov., Dictyobacter formicarum sp. nov. and Dictyobacter arantiisoli sp. nov., belonging to the class Ktedonobacteria.</title>
        <authorList>
            <person name="Yabe S."/>
            <person name="Zheng Y."/>
            <person name="Wang C.M."/>
            <person name="Sakai Y."/>
            <person name="Abe K."/>
            <person name="Yokota A."/>
            <person name="Donadio S."/>
            <person name="Cavaletti L."/>
            <person name="Monciardini P."/>
        </authorList>
    </citation>
    <scope>NUCLEOTIDE SEQUENCE [LARGE SCALE GENOMIC DNA]</scope>
    <source>
        <strain evidence="1 2">SOSP1-30</strain>
    </source>
</reference>
<name>A0ABQ3UJF2_9CHLR</name>
<evidence type="ECO:0008006" key="3">
    <source>
        <dbReference type="Google" id="ProtNLM"/>
    </source>
</evidence>
<dbReference type="Proteomes" id="UP000654345">
    <property type="component" value="Unassembled WGS sequence"/>
</dbReference>